<dbReference type="NCBIfam" id="NF003455">
    <property type="entry name" value="PRK05054.1"/>
    <property type="match status" value="1"/>
</dbReference>
<evidence type="ECO:0000313" key="13">
    <source>
        <dbReference type="Proteomes" id="UP001269375"/>
    </source>
</evidence>
<evidence type="ECO:0000256" key="8">
    <source>
        <dbReference type="ARBA" id="ARBA00022884"/>
    </source>
</evidence>
<dbReference type="SMART" id="SM00955">
    <property type="entry name" value="RNB"/>
    <property type="match status" value="1"/>
</dbReference>
<evidence type="ECO:0000256" key="3">
    <source>
        <dbReference type="ARBA" id="ARBA00009925"/>
    </source>
</evidence>
<dbReference type="InterPro" id="IPR012340">
    <property type="entry name" value="NA-bd_OB-fold"/>
</dbReference>
<comment type="catalytic activity">
    <reaction evidence="1">
        <text>Exonucleolytic cleavage in the 3'- to 5'-direction to yield nucleoside 5'-phosphates.</text>
        <dbReference type="EC" id="3.1.13.1"/>
    </reaction>
</comment>
<reference evidence="12 13" key="1">
    <citation type="submission" date="2023-04" db="EMBL/GenBank/DDBJ databases">
        <title>A long-awaited taxogenomic arrangement of the family Halomonadaceae.</title>
        <authorList>
            <person name="De La Haba R."/>
            <person name="Chuvochina M."/>
            <person name="Wittouck S."/>
            <person name="Arahal D.R."/>
            <person name="Sanchez-Porro C."/>
            <person name="Hugenholtz P."/>
            <person name="Ventosa A."/>
        </authorList>
    </citation>
    <scope>NUCLEOTIDE SEQUENCE [LARGE SCALE GENOMIC DNA]</scope>
    <source>
        <strain evidence="12 13">DSM 22428</strain>
    </source>
</reference>
<dbReference type="Gene3D" id="2.40.50.140">
    <property type="entry name" value="Nucleic acid-binding proteins"/>
    <property type="match status" value="2"/>
</dbReference>
<dbReference type="Pfam" id="PF08206">
    <property type="entry name" value="OB_RNB"/>
    <property type="match status" value="1"/>
</dbReference>
<keyword evidence="4" id="KW-0963">Cytoplasm</keyword>
<dbReference type="PANTHER" id="PTHR23355">
    <property type="entry name" value="RIBONUCLEASE"/>
    <property type="match status" value="1"/>
</dbReference>
<organism evidence="12 13">
    <name type="scientific">Larsenimonas suaedae</name>
    <dbReference type="NCBI Taxonomy" id="1851019"/>
    <lineage>
        <taxon>Bacteria</taxon>
        <taxon>Pseudomonadati</taxon>
        <taxon>Pseudomonadota</taxon>
        <taxon>Gammaproteobacteria</taxon>
        <taxon>Oceanospirillales</taxon>
        <taxon>Halomonadaceae</taxon>
        <taxon>Larsenimonas</taxon>
    </lineage>
</organism>
<keyword evidence="6 12" id="KW-0378">Hydrolase</keyword>
<dbReference type="EC" id="3.1.13.1" evidence="9"/>
<evidence type="ECO:0000259" key="10">
    <source>
        <dbReference type="SMART" id="SM00357"/>
    </source>
</evidence>
<evidence type="ECO:0000256" key="5">
    <source>
        <dbReference type="ARBA" id="ARBA00022722"/>
    </source>
</evidence>
<dbReference type="RefSeq" id="WP_251589839.1">
    <property type="nucleotide sequence ID" value="NZ_JAMLJI010000001.1"/>
</dbReference>
<comment type="caution">
    <text evidence="12">The sequence shown here is derived from an EMBL/GenBank/DDBJ whole genome shotgun (WGS) entry which is preliminary data.</text>
</comment>
<keyword evidence="5" id="KW-0540">Nuclease</keyword>
<dbReference type="NCBIfam" id="TIGR02062">
    <property type="entry name" value="RNase_B"/>
    <property type="match status" value="1"/>
</dbReference>
<dbReference type="InterPro" id="IPR022966">
    <property type="entry name" value="RNase_II/R_CS"/>
</dbReference>
<dbReference type="InterPro" id="IPR011804">
    <property type="entry name" value="RNase_II"/>
</dbReference>
<keyword evidence="7" id="KW-0269">Exonuclease</keyword>
<dbReference type="NCBIfam" id="TIGR00358">
    <property type="entry name" value="3_prime_RNase"/>
    <property type="match status" value="1"/>
</dbReference>
<gene>
    <name evidence="12" type="ORF">QC825_07545</name>
</gene>
<dbReference type="InterPro" id="IPR011129">
    <property type="entry name" value="CSD"/>
</dbReference>
<name>A0ABU1GV50_9GAMM</name>
<feature type="domain" description="Cold-shock" evidence="10">
    <location>
        <begin position="23"/>
        <end position="79"/>
    </location>
</feature>
<dbReference type="SUPFAM" id="SSF50249">
    <property type="entry name" value="Nucleic acid-binding proteins"/>
    <property type="match status" value="4"/>
</dbReference>
<evidence type="ECO:0000313" key="12">
    <source>
        <dbReference type="EMBL" id="MDR5895919.1"/>
    </source>
</evidence>
<dbReference type="Pfam" id="PF00575">
    <property type="entry name" value="S1"/>
    <property type="match status" value="1"/>
</dbReference>
<evidence type="ECO:0000256" key="7">
    <source>
        <dbReference type="ARBA" id="ARBA00022839"/>
    </source>
</evidence>
<dbReference type="Pfam" id="PF00773">
    <property type="entry name" value="RNB"/>
    <property type="match status" value="1"/>
</dbReference>
<evidence type="ECO:0000256" key="1">
    <source>
        <dbReference type="ARBA" id="ARBA00001849"/>
    </source>
</evidence>
<dbReference type="InterPro" id="IPR003029">
    <property type="entry name" value="S1_domain"/>
</dbReference>
<sequence length="653" mass="72923">MLQNNSLLAQLKQDIRSQTPRVTGTIKATDKSYGFMDGDDGNSYFIPPPHMKNVIHGDRVEAALHTENERQSVEPEVLLEPGLSRFIGRVKKREGRVSVVPDHPSIRNTLSARLAKQLDDSTINDGDWVEAKLLRHPLKPDDRSFYVQVEALIAPSDAADVPWRVTLARHALEQASPSDKSEWPLLEDSLAREDLTDRPFFTIDSASTQDMDDALCIRERDEGGWVLTVAIADPTAYVQAGDSVDLEARQRAFTVYLPGQNVTMLPETLANDLCSLKEDQVRPALACDITVAADGSIEDHRFFAAHVTSKAKLSYDNVSNWLEGTEGATWTPDFDHGESQLKALEALTHARYQWRLANALVFADRPDYAFELDEVGNVLAIHAEPRRIAMRMIEESMILANICCAKHLAEHVGHGIYNVHTGVAPEKRDQAVEFLATQGVEATPDQLGELERFTALRRSIEAKGDAWLDARLRRFQGYVTITATPGPHFGMGLEAYATWTSPIRKYGDMINHRLLKQTLAQGETALPAAETETETEHLTERRRLNRMAERDVKDWLYVRFLREAAETNQPFDAEIMDIKRGGMRVRLLDNGATVFMPSSTLHSDKTAVAIDDKDGIVRISDAVAYRLGDAVRIELSEAREDTRSLIGRPAAAQ</sequence>
<dbReference type="SMART" id="SM00357">
    <property type="entry name" value="CSP"/>
    <property type="match status" value="1"/>
</dbReference>
<dbReference type="InterPro" id="IPR004476">
    <property type="entry name" value="RNase_II/RNase_R"/>
</dbReference>
<keyword evidence="8" id="KW-0694">RNA-binding</keyword>
<dbReference type="Gene3D" id="2.40.50.640">
    <property type="match status" value="1"/>
</dbReference>
<dbReference type="InterPro" id="IPR001900">
    <property type="entry name" value="RNase_II/R"/>
</dbReference>
<dbReference type="Proteomes" id="UP001269375">
    <property type="component" value="Unassembled WGS sequence"/>
</dbReference>
<dbReference type="GO" id="GO:0008859">
    <property type="term" value="F:exoribonuclease II activity"/>
    <property type="evidence" value="ECO:0007669"/>
    <property type="project" value="UniProtKB-EC"/>
</dbReference>
<dbReference type="PANTHER" id="PTHR23355:SF37">
    <property type="entry name" value="EXORIBONUCLEASE 2"/>
    <property type="match status" value="1"/>
</dbReference>
<dbReference type="InterPro" id="IPR013223">
    <property type="entry name" value="RNase_B_OB_dom"/>
</dbReference>
<accession>A0ABU1GV50</accession>
<comment type="similarity">
    <text evidence="3">Belongs to the RNR ribonuclease family. RNase II subfamily.</text>
</comment>
<evidence type="ECO:0000256" key="6">
    <source>
        <dbReference type="ARBA" id="ARBA00022801"/>
    </source>
</evidence>
<evidence type="ECO:0000256" key="9">
    <source>
        <dbReference type="NCBIfam" id="TIGR02062"/>
    </source>
</evidence>
<comment type="subcellular location">
    <subcellularLocation>
        <location evidence="2">Cytoplasm</location>
    </subcellularLocation>
</comment>
<dbReference type="InterPro" id="IPR050180">
    <property type="entry name" value="RNR_Ribonuclease"/>
</dbReference>
<dbReference type="EMBL" id="JARWAO010000003">
    <property type="protein sequence ID" value="MDR5895919.1"/>
    <property type="molecule type" value="Genomic_DNA"/>
</dbReference>
<dbReference type="PROSITE" id="PS01175">
    <property type="entry name" value="RIBONUCLEASE_II"/>
    <property type="match status" value="1"/>
</dbReference>
<feature type="domain" description="RNB" evidence="11">
    <location>
        <begin position="192"/>
        <end position="521"/>
    </location>
</feature>
<protein>
    <recommendedName>
        <fullName evidence="9">Exoribonuclease II</fullName>
        <ecNumber evidence="9">3.1.13.1</ecNumber>
    </recommendedName>
</protein>
<proteinExistence type="inferred from homology"/>
<evidence type="ECO:0000256" key="4">
    <source>
        <dbReference type="ARBA" id="ARBA00022490"/>
    </source>
</evidence>
<keyword evidence="13" id="KW-1185">Reference proteome</keyword>
<evidence type="ECO:0000259" key="11">
    <source>
        <dbReference type="SMART" id="SM00955"/>
    </source>
</evidence>
<evidence type="ECO:0000256" key="2">
    <source>
        <dbReference type="ARBA" id="ARBA00004496"/>
    </source>
</evidence>